<evidence type="ECO:0000256" key="7">
    <source>
        <dbReference type="ARBA" id="ARBA00038459"/>
    </source>
</evidence>
<reference evidence="10" key="2">
    <citation type="submission" date="2023-05" db="EMBL/GenBank/DDBJ databases">
        <authorList>
            <consortium name="Lawrence Berkeley National Laboratory"/>
            <person name="Steindorff A."/>
            <person name="Hensen N."/>
            <person name="Bonometti L."/>
            <person name="Westerberg I."/>
            <person name="Brannstrom I.O."/>
            <person name="Guillou S."/>
            <person name="Cros-Aarteil S."/>
            <person name="Calhoun S."/>
            <person name="Haridas S."/>
            <person name="Kuo A."/>
            <person name="Mondo S."/>
            <person name="Pangilinan J."/>
            <person name="Riley R."/>
            <person name="Labutti K."/>
            <person name="Andreopoulos B."/>
            <person name="Lipzen A."/>
            <person name="Chen C."/>
            <person name="Yanf M."/>
            <person name="Daum C."/>
            <person name="Ng V."/>
            <person name="Clum A."/>
            <person name="Ohm R."/>
            <person name="Martin F."/>
            <person name="Silar P."/>
            <person name="Natvig D."/>
            <person name="Lalanne C."/>
            <person name="Gautier V."/>
            <person name="Ament-Velasquez S.L."/>
            <person name="Kruys A."/>
            <person name="Hutchinson M.I."/>
            <person name="Powell A.J."/>
            <person name="Barry K."/>
            <person name="Miller A.N."/>
            <person name="Grigoriev I.V."/>
            <person name="Debuchy R."/>
            <person name="Gladieux P."/>
            <person name="Thoren M.H."/>
            <person name="Johannesson H."/>
        </authorList>
    </citation>
    <scope>NUCLEOTIDE SEQUENCE</scope>
    <source>
        <strain evidence="10">CBS 141.50</strain>
    </source>
</reference>
<dbReference type="GO" id="GO:0022857">
    <property type="term" value="F:transmembrane transporter activity"/>
    <property type="evidence" value="ECO:0007669"/>
    <property type="project" value="InterPro"/>
</dbReference>
<dbReference type="PROSITE" id="PS50850">
    <property type="entry name" value="MFS"/>
    <property type="match status" value="1"/>
</dbReference>
<feature type="transmembrane region" description="Helical" evidence="8">
    <location>
        <begin position="323"/>
        <end position="343"/>
    </location>
</feature>
<reference evidence="10" key="1">
    <citation type="journal article" date="2023" name="Mol. Phylogenet. Evol.">
        <title>Genome-scale phylogeny and comparative genomics of the fungal order Sordariales.</title>
        <authorList>
            <person name="Hensen N."/>
            <person name="Bonometti L."/>
            <person name="Westerberg I."/>
            <person name="Brannstrom I.O."/>
            <person name="Guillou S."/>
            <person name="Cros-Aarteil S."/>
            <person name="Calhoun S."/>
            <person name="Haridas S."/>
            <person name="Kuo A."/>
            <person name="Mondo S."/>
            <person name="Pangilinan J."/>
            <person name="Riley R."/>
            <person name="LaButti K."/>
            <person name="Andreopoulos B."/>
            <person name="Lipzen A."/>
            <person name="Chen C."/>
            <person name="Yan M."/>
            <person name="Daum C."/>
            <person name="Ng V."/>
            <person name="Clum A."/>
            <person name="Steindorff A."/>
            <person name="Ohm R.A."/>
            <person name="Martin F."/>
            <person name="Silar P."/>
            <person name="Natvig D.O."/>
            <person name="Lalanne C."/>
            <person name="Gautier V."/>
            <person name="Ament-Velasquez S.L."/>
            <person name="Kruys A."/>
            <person name="Hutchinson M.I."/>
            <person name="Powell A.J."/>
            <person name="Barry K."/>
            <person name="Miller A.N."/>
            <person name="Grigoriev I.V."/>
            <person name="Debuchy R."/>
            <person name="Gladieux P."/>
            <person name="Hiltunen Thoren M."/>
            <person name="Johannesson H."/>
        </authorList>
    </citation>
    <scope>NUCLEOTIDE SEQUENCE</scope>
    <source>
        <strain evidence="10">CBS 141.50</strain>
    </source>
</reference>
<organism evidence="10 11">
    <name type="scientific">Dichotomopilus funicola</name>
    <dbReference type="NCBI Taxonomy" id="1934379"/>
    <lineage>
        <taxon>Eukaryota</taxon>
        <taxon>Fungi</taxon>
        <taxon>Dikarya</taxon>
        <taxon>Ascomycota</taxon>
        <taxon>Pezizomycotina</taxon>
        <taxon>Sordariomycetes</taxon>
        <taxon>Sordariomycetidae</taxon>
        <taxon>Sordariales</taxon>
        <taxon>Chaetomiaceae</taxon>
        <taxon>Dichotomopilus</taxon>
    </lineage>
</organism>
<evidence type="ECO:0000256" key="2">
    <source>
        <dbReference type="ARBA" id="ARBA00022448"/>
    </source>
</evidence>
<dbReference type="GO" id="GO:0042908">
    <property type="term" value="P:xenobiotic transport"/>
    <property type="evidence" value="ECO:0007669"/>
    <property type="project" value="UniProtKB-ARBA"/>
</dbReference>
<feature type="domain" description="Major facilitator superfamily (MFS) profile" evidence="9">
    <location>
        <begin position="42"/>
        <end position="490"/>
    </location>
</feature>
<dbReference type="EMBL" id="MU853584">
    <property type="protein sequence ID" value="KAK4143699.1"/>
    <property type="molecule type" value="Genomic_DNA"/>
</dbReference>
<dbReference type="GO" id="GO:0140115">
    <property type="term" value="P:export across plasma membrane"/>
    <property type="evidence" value="ECO:0007669"/>
    <property type="project" value="UniProtKB-ARBA"/>
</dbReference>
<keyword evidence="11" id="KW-1185">Reference proteome</keyword>
<dbReference type="PANTHER" id="PTHR23502:SF186">
    <property type="entry name" value="MAJOR FACILITATOR SUPERFAMILY (MFS) PROFILE DOMAIN-CONTAINING PROTEIN"/>
    <property type="match status" value="1"/>
</dbReference>
<protein>
    <submittedName>
        <fullName evidence="10">Major facilitator superfamily domain-containing protein</fullName>
    </submittedName>
</protein>
<keyword evidence="2" id="KW-0813">Transport</keyword>
<dbReference type="PANTHER" id="PTHR23502">
    <property type="entry name" value="MAJOR FACILITATOR SUPERFAMILY"/>
    <property type="match status" value="1"/>
</dbReference>
<dbReference type="Proteomes" id="UP001302676">
    <property type="component" value="Unassembled WGS sequence"/>
</dbReference>
<comment type="subcellular location">
    <subcellularLocation>
        <location evidence="1">Cell membrane</location>
        <topology evidence="1">Multi-pass membrane protein</topology>
    </subcellularLocation>
</comment>
<dbReference type="InterPro" id="IPR011701">
    <property type="entry name" value="MFS"/>
</dbReference>
<evidence type="ECO:0000256" key="5">
    <source>
        <dbReference type="ARBA" id="ARBA00022989"/>
    </source>
</evidence>
<feature type="transmembrane region" description="Helical" evidence="8">
    <location>
        <begin position="43"/>
        <end position="68"/>
    </location>
</feature>
<dbReference type="AlphaFoldDB" id="A0AAN6V2T4"/>
<feature type="transmembrane region" description="Helical" evidence="8">
    <location>
        <begin position="465"/>
        <end position="487"/>
    </location>
</feature>
<dbReference type="FunFam" id="1.20.1250.20:FF:000011">
    <property type="entry name" value="MFS multidrug transporter, putative"/>
    <property type="match status" value="1"/>
</dbReference>
<sequence length="501" mass="53875">MGATEPNSSITEGEDEAFLVSWDGPEDPQHPRNWSALKKWRNVLLISIQATLSPMASVILAVSAQAVADDFGLTDTYTPTLPTALFVLGFGLGPLYLAPLSELYGRRVIYLACFGMFTIFNICCAVSPNIAALTVFRLFAGMAGSAGPSIGGGTIGDMFSPEKRGRAQSFYSFGPTGGSAIGGVVGGFILRGTGNWRWLAWIMAIAAGVTSVVSIFCLHETYAPFLLRQKAAGLRKTTGDERYCSQSEKTATVPRSTFQVVLRTMARASKMLFTSPVCAAMSVYMAIIYGILYLHMVTLPLLFSSQSLYGLPSYHWPDELTGLSYLGAGLGSVAGALVSAVFLNRSFVSMKTRAISKHGETIAAARSPEYRMPFMQIGACVVPAGLLIFALTARPDVHWIAPLIGAAVFSTGMLMTYICVTTYMVDSFETYAASALAAVTVSRSVLGCIFAFIGNGLYKKLGYEWGTLLLTFICLVVTPMPTVFYYFGPRLRKIGGFSDGH</sequence>
<evidence type="ECO:0000313" key="11">
    <source>
        <dbReference type="Proteomes" id="UP001302676"/>
    </source>
</evidence>
<evidence type="ECO:0000256" key="3">
    <source>
        <dbReference type="ARBA" id="ARBA00022475"/>
    </source>
</evidence>
<feature type="transmembrane region" description="Helical" evidence="8">
    <location>
        <begin position="432"/>
        <end position="453"/>
    </location>
</feature>
<feature type="transmembrane region" description="Helical" evidence="8">
    <location>
        <begin position="109"/>
        <end position="132"/>
    </location>
</feature>
<gene>
    <name evidence="10" type="ORF">C8A04DRAFT_37307</name>
</gene>
<proteinExistence type="inferred from homology"/>
<accession>A0AAN6V2T4</accession>
<keyword evidence="3" id="KW-1003">Cell membrane</keyword>
<keyword evidence="5 8" id="KW-1133">Transmembrane helix</keyword>
<dbReference type="RefSeq" id="XP_062637070.1">
    <property type="nucleotide sequence ID" value="XM_062783833.1"/>
</dbReference>
<dbReference type="InterPro" id="IPR036259">
    <property type="entry name" value="MFS_trans_sf"/>
</dbReference>
<feature type="transmembrane region" description="Helical" evidence="8">
    <location>
        <begin position="196"/>
        <end position="218"/>
    </location>
</feature>
<feature type="transmembrane region" description="Helical" evidence="8">
    <location>
        <begin position="80"/>
        <end position="97"/>
    </location>
</feature>
<evidence type="ECO:0000256" key="8">
    <source>
        <dbReference type="SAM" id="Phobius"/>
    </source>
</evidence>
<feature type="transmembrane region" description="Helical" evidence="8">
    <location>
        <begin position="399"/>
        <end position="420"/>
    </location>
</feature>
<comment type="similarity">
    <text evidence="7">Belongs to the major facilitator superfamily. DHA1 family. Polyamines/proton antiporter (TC 2.A.1.2.16) subfamily.</text>
</comment>
<dbReference type="GeneID" id="87820446"/>
<name>A0AAN6V2T4_9PEZI</name>
<dbReference type="GO" id="GO:0005886">
    <property type="term" value="C:plasma membrane"/>
    <property type="evidence" value="ECO:0007669"/>
    <property type="project" value="UniProtKB-SubCell"/>
</dbReference>
<evidence type="ECO:0000256" key="1">
    <source>
        <dbReference type="ARBA" id="ARBA00004651"/>
    </source>
</evidence>
<evidence type="ECO:0000256" key="6">
    <source>
        <dbReference type="ARBA" id="ARBA00023136"/>
    </source>
</evidence>
<keyword evidence="4 8" id="KW-0812">Transmembrane</keyword>
<feature type="transmembrane region" description="Helical" evidence="8">
    <location>
        <begin position="138"/>
        <end position="158"/>
    </location>
</feature>
<feature type="transmembrane region" description="Helical" evidence="8">
    <location>
        <begin position="277"/>
        <end position="303"/>
    </location>
</feature>
<evidence type="ECO:0000256" key="4">
    <source>
        <dbReference type="ARBA" id="ARBA00022692"/>
    </source>
</evidence>
<dbReference type="Pfam" id="PF07690">
    <property type="entry name" value="MFS_1"/>
    <property type="match status" value="1"/>
</dbReference>
<dbReference type="PROSITE" id="PS00216">
    <property type="entry name" value="SUGAR_TRANSPORT_1"/>
    <property type="match status" value="1"/>
</dbReference>
<dbReference type="InterPro" id="IPR020846">
    <property type="entry name" value="MFS_dom"/>
</dbReference>
<evidence type="ECO:0000313" key="10">
    <source>
        <dbReference type="EMBL" id="KAK4143699.1"/>
    </source>
</evidence>
<dbReference type="Gene3D" id="1.20.1250.20">
    <property type="entry name" value="MFS general substrate transporter like domains"/>
    <property type="match status" value="1"/>
</dbReference>
<dbReference type="SUPFAM" id="SSF103473">
    <property type="entry name" value="MFS general substrate transporter"/>
    <property type="match status" value="1"/>
</dbReference>
<comment type="caution">
    <text evidence="10">The sequence shown here is derived from an EMBL/GenBank/DDBJ whole genome shotgun (WGS) entry which is preliminary data.</text>
</comment>
<dbReference type="InterPro" id="IPR005829">
    <property type="entry name" value="Sugar_transporter_CS"/>
</dbReference>
<feature type="transmembrane region" description="Helical" evidence="8">
    <location>
        <begin position="170"/>
        <end position="190"/>
    </location>
</feature>
<keyword evidence="6 8" id="KW-0472">Membrane</keyword>
<evidence type="ECO:0000259" key="9">
    <source>
        <dbReference type="PROSITE" id="PS50850"/>
    </source>
</evidence>
<dbReference type="CDD" id="cd17323">
    <property type="entry name" value="MFS_Tpo1_MDR_like"/>
    <property type="match status" value="1"/>
</dbReference>
<feature type="transmembrane region" description="Helical" evidence="8">
    <location>
        <begin position="374"/>
        <end position="393"/>
    </location>
</feature>